<comment type="similarity">
    <text evidence="1">Belongs to the methyltransferase superfamily.</text>
</comment>
<keyword evidence="2" id="KW-0489">Methyltransferase</keyword>
<dbReference type="AlphaFoldDB" id="A0A382A9J8"/>
<evidence type="ECO:0000256" key="3">
    <source>
        <dbReference type="ARBA" id="ARBA00022679"/>
    </source>
</evidence>
<dbReference type="InterPro" id="IPR029063">
    <property type="entry name" value="SAM-dependent_MTases_sf"/>
</dbReference>
<reference evidence="5" key="1">
    <citation type="submission" date="2018-05" db="EMBL/GenBank/DDBJ databases">
        <authorList>
            <person name="Lanie J.A."/>
            <person name="Ng W.-L."/>
            <person name="Kazmierczak K.M."/>
            <person name="Andrzejewski T.M."/>
            <person name="Davidsen T.M."/>
            <person name="Wayne K.J."/>
            <person name="Tettelin H."/>
            <person name="Glass J.I."/>
            <person name="Rusch D."/>
            <person name="Podicherti R."/>
            <person name="Tsui H.-C.T."/>
            <person name="Winkler M.E."/>
        </authorList>
    </citation>
    <scope>NUCLEOTIDE SEQUENCE</scope>
</reference>
<name>A0A382A9J8_9ZZZZ</name>
<proteinExistence type="inferred from homology"/>
<keyword evidence="3" id="KW-0808">Transferase</keyword>
<evidence type="ECO:0000256" key="1">
    <source>
        <dbReference type="ARBA" id="ARBA00008361"/>
    </source>
</evidence>
<dbReference type="GO" id="GO:0008757">
    <property type="term" value="F:S-adenosylmethionine-dependent methyltransferase activity"/>
    <property type="evidence" value="ECO:0007669"/>
    <property type="project" value="InterPro"/>
</dbReference>
<evidence type="ECO:0000256" key="2">
    <source>
        <dbReference type="ARBA" id="ARBA00022603"/>
    </source>
</evidence>
<dbReference type="GO" id="GO:0032259">
    <property type="term" value="P:methylation"/>
    <property type="evidence" value="ECO:0007669"/>
    <property type="project" value="UniProtKB-KW"/>
</dbReference>
<dbReference type="CDD" id="cd02440">
    <property type="entry name" value="AdoMet_MTases"/>
    <property type="match status" value="1"/>
</dbReference>
<dbReference type="PANTHER" id="PTHR44942:SF4">
    <property type="entry name" value="METHYLTRANSFERASE TYPE 11 DOMAIN-CONTAINING PROTEIN"/>
    <property type="match status" value="1"/>
</dbReference>
<protein>
    <recommendedName>
        <fullName evidence="4">Methyltransferase type 11 domain-containing protein</fullName>
    </recommendedName>
</protein>
<accession>A0A382A9J8</accession>
<dbReference type="SUPFAM" id="SSF53335">
    <property type="entry name" value="S-adenosyl-L-methionine-dependent methyltransferases"/>
    <property type="match status" value="1"/>
</dbReference>
<dbReference type="Pfam" id="PF08241">
    <property type="entry name" value="Methyltransf_11"/>
    <property type="match status" value="1"/>
</dbReference>
<gene>
    <name evidence="5" type="ORF">METZ01_LOCUS151070</name>
</gene>
<dbReference type="PANTHER" id="PTHR44942">
    <property type="entry name" value="METHYLTRANSF_11 DOMAIN-CONTAINING PROTEIN"/>
    <property type="match status" value="1"/>
</dbReference>
<evidence type="ECO:0000259" key="4">
    <source>
        <dbReference type="Pfam" id="PF08241"/>
    </source>
</evidence>
<evidence type="ECO:0000313" key="5">
    <source>
        <dbReference type="EMBL" id="SVA98216.1"/>
    </source>
</evidence>
<organism evidence="5">
    <name type="scientific">marine metagenome</name>
    <dbReference type="NCBI Taxonomy" id="408172"/>
    <lineage>
        <taxon>unclassified sequences</taxon>
        <taxon>metagenomes</taxon>
        <taxon>ecological metagenomes</taxon>
    </lineage>
</organism>
<dbReference type="InterPro" id="IPR051052">
    <property type="entry name" value="Diverse_substrate_MTase"/>
</dbReference>
<dbReference type="EMBL" id="UINC01024493">
    <property type="protein sequence ID" value="SVA98216.1"/>
    <property type="molecule type" value="Genomic_DNA"/>
</dbReference>
<sequence>MTIDKNRKTVRASTVKSYSSKGSVVYDDPMNKNFLYGEITMKFLDHLEFSPKEKVVLDLGCGTGFIFEYLFSKFHTLDLLGIGIEPAMGMLNMAIEKHKDEKRFSYNEGSFENIPLENGSVDKIVSTLALHWVKSLPVAAQEMRRVLRNDGNLNILMIAKDDGEQFKKAIVSALRKHLTFSQIMETAVLVQRASPKQVKQAFAPHFEGFEIQVEKFTDIIYGNFEEHMKWWKARSSPVIAEVTNKERFMNDLQVELEKTQTIDGIPFDTAYLWIKIRKN</sequence>
<dbReference type="InterPro" id="IPR013216">
    <property type="entry name" value="Methyltransf_11"/>
</dbReference>
<dbReference type="Gene3D" id="3.40.50.150">
    <property type="entry name" value="Vaccinia Virus protein VP39"/>
    <property type="match status" value="1"/>
</dbReference>
<feature type="domain" description="Methyltransferase type 11" evidence="4">
    <location>
        <begin position="57"/>
        <end position="153"/>
    </location>
</feature>